<reference evidence="6" key="1">
    <citation type="submission" date="2015-10" db="EMBL/GenBank/DDBJ databases">
        <title>Extensive mobilome-driven genome diversification in gut-associated Bacteroides vulgatus mpk.</title>
        <authorList>
            <person name="Beier S."/>
            <person name="Lange A."/>
            <person name="Huson D.H."/>
            <person name="Frick J.-S."/>
            <person name="Autenrieth I.B."/>
        </authorList>
    </citation>
    <scope>NUCLEOTIDE SEQUENCE [LARGE SCALE GENOMIC DNA]</scope>
    <source>
        <strain evidence="6">mpk</strain>
    </source>
</reference>
<dbReference type="PATRIC" id="fig|821.40.peg.1262"/>
<dbReference type="GeneID" id="75111513"/>
<dbReference type="RefSeq" id="WP_005682944.1">
    <property type="nucleotide sequence ID" value="NZ_CAJTAS010000046.1"/>
</dbReference>
<dbReference type="EMBL" id="WCXA01000058">
    <property type="protein sequence ID" value="KAB3854892.1"/>
    <property type="molecule type" value="Genomic_DNA"/>
</dbReference>
<reference evidence="2 6" key="2">
    <citation type="journal article" date="2016" name="Genome Biol. Evol.">
        <title>Extensive mobilome-driven genome diversification in mouse gut-associated Bacteroides vulgatus mpk.</title>
        <authorList>
            <person name="Lange A."/>
            <person name="Beier S."/>
            <person name="Steimle A."/>
            <person name="Autenrieth I.B."/>
            <person name="Huson D.H."/>
            <person name="Frick J.S."/>
        </authorList>
    </citation>
    <scope>NUCLEOTIDE SEQUENCE [LARGE SCALE GENOMIC DNA]</scope>
    <source>
        <strain evidence="2">Mpk</strain>
        <strain evidence="6">mpk</strain>
    </source>
</reference>
<keyword evidence="1" id="KW-0732">Signal</keyword>
<evidence type="ECO:0000313" key="4">
    <source>
        <dbReference type="EMBL" id="KAB3854892.1"/>
    </source>
</evidence>
<evidence type="ECO:0000313" key="7">
    <source>
        <dbReference type="Proteomes" id="UP000470332"/>
    </source>
</evidence>
<gene>
    <name evidence="2" type="ORF">BvMPK_1059</name>
    <name evidence="3" type="ORF">BvMPK_1353</name>
    <name evidence="4" type="ORF">GAS37_20275</name>
    <name evidence="5" type="ORF">KTG10_19235</name>
</gene>
<reference evidence="4 7" key="3">
    <citation type="journal article" date="2019" name="Nat. Med.">
        <title>A library of human gut bacterial isolates paired with longitudinal multiomics data enables mechanistic microbiome research.</title>
        <authorList>
            <person name="Poyet M."/>
            <person name="Groussin M."/>
            <person name="Gibbons S.M."/>
            <person name="Avila-Pacheco J."/>
            <person name="Jiang X."/>
            <person name="Kearney S.M."/>
            <person name="Perrotta A.R."/>
            <person name="Berdy B."/>
            <person name="Zhao S."/>
            <person name="Lieberman T.D."/>
            <person name="Swanson P.K."/>
            <person name="Smith M."/>
            <person name="Roesemann S."/>
            <person name="Alexander J.E."/>
            <person name="Rich S.A."/>
            <person name="Livny J."/>
            <person name="Vlamakis H."/>
            <person name="Clish C."/>
            <person name="Bullock K."/>
            <person name="Deik A."/>
            <person name="Scott J."/>
            <person name="Pierce K.A."/>
            <person name="Xavier R.J."/>
            <person name="Alm E.J."/>
        </authorList>
    </citation>
    <scope>NUCLEOTIDE SEQUENCE [LARGE SCALE GENOMIC DNA]</scope>
    <source>
        <strain evidence="4 7">BIOML-A9</strain>
    </source>
</reference>
<evidence type="ECO:0000256" key="1">
    <source>
        <dbReference type="SAM" id="SignalP"/>
    </source>
</evidence>
<evidence type="ECO:0000313" key="5">
    <source>
        <dbReference type="EMBL" id="MBU9140831.1"/>
    </source>
</evidence>
<protein>
    <submittedName>
        <fullName evidence="4">Porin family protein</fullName>
    </submittedName>
</protein>
<dbReference type="AlphaFoldDB" id="A0A0P0LDN9"/>
<dbReference type="Proteomes" id="UP000736888">
    <property type="component" value="Unassembled WGS sequence"/>
</dbReference>
<feature type="signal peptide" evidence="1">
    <location>
        <begin position="1"/>
        <end position="19"/>
    </location>
</feature>
<dbReference type="EMBL" id="CP013020">
    <property type="protein sequence ID" value="ALK83960.1"/>
    <property type="molecule type" value="Genomic_DNA"/>
</dbReference>
<evidence type="ECO:0000313" key="2">
    <source>
        <dbReference type="EMBL" id="ALK83676.1"/>
    </source>
</evidence>
<evidence type="ECO:0000313" key="6">
    <source>
        <dbReference type="Proteomes" id="UP000061587"/>
    </source>
</evidence>
<proteinExistence type="predicted"/>
<sequence length="171" mass="18939">MKNLILLAMITLASVGMNAQTVKGEGSLMGNVGYQTNYERFGLGVQGRYAIANNLRIAPDVTFYFPKDKITGLDVNVNFHYVFNFKEDGQGFSVYPLAGIGMQNNFYGKKSVETNGQEVEIDRSNSTKFAFNLGGGITLPISERSYLNAEAKFMFAKDDNASIMLGYGYRF</sequence>
<dbReference type="Gene3D" id="2.40.160.20">
    <property type="match status" value="1"/>
</dbReference>
<feature type="chain" id="PRO_5007780256" evidence="1">
    <location>
        <begin position="20"/>
        <end position="171"/>
    </location>
</feature>
<dbReference type="Proteomes" id="UP000061587">
    <property type="component" value="Chromosome"/>
</dbReference>
<dbReference type="Proteomes" id="UP000470332">
    <property type="component" value="Unassembled WGS sequence"/>
</dbReference>
<name>A0A0P0LDN9_PHOVU</name>
<reference evidence="5" key="4">
    <citation type="submission" date="2021-06" db="EMBL/GenBank/DDBJ databases">
        <title>Collection of gut derived symbiotic bacterial strains cultured from healthy donors.</title>
        <authorList>
            <person name="Lin H."/>
            <person name="Littmann E."/>
            <person name="Pamer E.G."/>
        </authorList>
    </citation>
    <scope>NUCLEOTIDE SEQUENCE</scope>
    <source>
        <strain evidence="5">MSK.6.33</strain>
    </source>
</reference>
<evidence type="ECO:0000313" key="3">
    <source>
        <dbReference type="EMBL" id="ALK83960.1"/>
    </source>
</evidence>
<dbReference type="EMBL" id="CP013020">
    <property type="protein sequence ID" value="ALK83676.1"/>
    <property type="molecule type" value="Genomic_DNA"/>
</dbReference>
<dbReference type="SUPFAM" id="SSF56925">
    <property type="entry name" value="OMPA-like"/>
    <property type="match status" value="1"/>
</dbReference>
<dbReference type="EMBL" id="JAHPYS010000073">
    <property type="protein sequence ID" value="MBU9140831.1"/>
    <property type="molecule type" value="Genomic_DNA"/>
</dbReference>
<dbReference type="InterPro" id="IPR011250">
    <property type="entry name" value="OMP/PagP_B-barrel"/>
</dbReference>
<organism evidence="2 6">
    <name type="scientific">Phocaeicola vulgatus</name>
    <name type="common">Bacteroides vulgatus</name>
    <dbReference type="NCBI Taxonomy" id="821"/>
    <lineage>
        <taxon>Bacteria</taxon>
        <taxon>Pseudomonadati</taxon>
        <taxon>Bacteroidota</taxon>
        <taxon>Bacteroidia</taxon>
        <taxon>Bacteroidales</taxon>
        <taxon>Bacteroidaceae</taxon>
        <taxon>Phocaeicola</taxon>
    </lineage>
</organism>
<accession>A0A0P0LDN9</accession>